<dbReference type="SUPFAM" id="SSF88723">
    <property type="entry name" value="PIN domain-like"/>
    <property type="match status" value="1"/>
</dbReference>
<reference evidence="14 15" key="1">
    <citation type="journal article" date="2018" name="Science">
        <title>The opium poppy genome and morphinan production.</title>
        <authorList>
            <person name="Guo L."/>
            <person name="Winzer T."/>
            <person name="Yang X."/>
            <person name="Li Y."/>
            <person name="Ning Z."/>
            <person name="He Z."/>
            <person name="Teodor R."/>
            <person name="Lu Y."/>
            <person name="Bowser T.A."/>
            <person name="Graham I.A."/>
            <person name="Ye K."/>
        </authorList>
    </citation>
    <scope>NUCLEOTIDE SEQUENCE [LARGE SCALE GENOMIC DNA]</scope>
    <source>
        <strain evidence="15">cv. HN1</strain>
        <tissue evidence="14">Leaves</tissue>
    </source>
</reference>
<dbReference type="InterPro" id="IPR019974">
    <property type="entry name" value="XPG_CS"/>
</dbReference>
<dbReference type="InterPro" id="IPR029060">
    <property type="entry name" value="PIN-like_dom_sf"/>
</dbReference>
<feature type="domain" description="XPG N-terminal" evidence="13">
    <location>
        <begin position="1"/>
        <end position="108"/>
    </location>
</feature>
<dbReference type="InterPro" id="IPR006084">
    <property type="entry name" value="XPG/Rad2"/>
</dbReference>
<proteinExistence type="inferred from homology"/>
<dbReference type="GO" id="GO:0043137">
    <property type="term" value="P:DNA replication, removal of RNA primer"/>
    <property type="evidence" value="ECO:0007669"/>
    <property type="project" value="UniProtKB-UniRule"/>
</dbReference>
<dbReference type="OrthoDB" id="1937206at2759"/>
<protein>
    <recommendedName>
        <fullName evidence="11">Flap endonuclease 1</fullName>
        <shortName evidence="11">FEN-1</shortName>
        <ecNumber evidence="11">3.1.-.-</ecNumber>
    </recommendedName>
    <alternativeName>
        <fullName evidence="11">Flap structure-specific endonuclease 1</fullName>
    </alternativeName>
</protein>
<dbReference type="Pfam" id="PF00752">
    <property type="entry name" value="XPG_N"/>
    <property type="match status" value="1"/>
</dbReference>
<evidence type="ECO:0000313" key="15">
    <source>
        <dbReference type="Proteomes" id="UP000316621"/>
    </source>
</evidence>
<dbReference type="Gramene" id="RZC48843">
    <property type="protein sequence ID" value="RZC48843"/>
    <property type="gene ID" value="C5167_017270"/>
</dbReference>
<comment type="subcellular location">
    <subcellularLocation>
        <location evidence="11">Nucleus</location>
        <location evidence="11">Nucleolus</location>
    </subcellularLocation>
    <subcellularLocation>
        <location evidence="11">Nucleus</location>
        <location evidence="11">Nucleoplasm</location>
    </subcellularLocation>
    <subcellularLocation>
        <location evidence="11">Mitochondrion</location>
    </subcellularLocation>
    <text evidence="11">Resides mostly in the nucleoli and relocalizes to the nucleoplasm upon DNA damage.</text>
</comment>
<keyword evidence="11" id="KW-0597">Phosphoprotein</keyword>
<evidence type="ECO:0000259" key="12">
    <source>
        <dbReference type="SMART" id="SM00484"/>
    </source>
</evidence>
<keyword evidence="3 11" id="KW-0479">Metal-binding</keyword>
<evidence type="ECO:0000256" key="5">
    <source>
        <dbReference type="ARBA" id="ARBA00022763"/>
    </source>
</evidence>
<evidence type="ECO:0000256" key="9">
    <source>
        <dbReference type="ARBA" id="ARBA00023204"/>
    </source>
</evidence>
<dbReference type="PRINTS" id="PR00853">
    <property type="entry name" value="XPGRADSUPER"/>
</dbReference>
<dbReference type="HAMAP" id="MF_00614">
    <property type="entry name" value="Fen"/>
    <property type="match status" value="1"/>
</dbReference>
<keyword evidence="11" id="KW-0496">Mitochondrion</keyword>
<dbReference type="GO" id="GO:0006284">
    <property type="term" value="P:base-excision repair"/>
    <property type="evidence" value="ECO:0007669"/>
    <property type="project" value="UniProtKB-UniRule"/>
</dbReference>
<dbReference type="EC" id="3.1.-.-" evidence="11"/>
<keyword evidence="4 11" id="KW-0255">Endonuclease</keyword>
<dbReference type="GO" id="GO:0005730">
    <property type="term" value="C:nucleolus"/>
    <property type="evidence" value="ECO:0007669"/>
    <property type="project" value="UniProtKB-SubCell"/>
</dbReference>
<dbReference type="GO" id="GO:0003677">
    <property type="term" value="F:DNA binding"/>
    <property type="evidence" value="ECO:0007669"/>
    <property type="project" value="UniProtKB-UniRule"/>
</dbReference>
<dbReference type="InterPro" id="IPR006086">
    <property type="entry name" value="XPG-I_dom"/>
</dbReference>
<comment type="cofactor">
    <cofactor evidence="11">
        <name>Mg(2+)</name>
        <dbReference type="ChEBI" id="CHEBI:18420"/>
    </cofactor>
    <text evidence="11">Binds 2 magnesium ions per subunit. They probably participate in the reaction catalyzed by the enzyme. May bind an additional third magnesium ion after substrate binding.</text>
</comment>
<dbReference type="AlphaFoldDB" id="A0A4Y7IIZ5"/>
<dbReference type="PANTHER" id="PTHR11081">
    <property type="entry name" value="FLAP ENDONUCLEASE FAMILY MEMBER"/>
    <property type="match status" value="1"/>
</dbReference>
<name>A0A4Y7IIZ5_PAPSO</name>
<dbReference type="InterPro" id="IPR023426">
    <property type="entry name" value="Flap_endonuc"/>
</dbReference>
<keyword evidence="5 11" id="KW-0227">DNA damage</keyword>
<dbReference type="InterPro" id="IPR036279">
    <property type="entry name" value="5-3_exonuclease_C_sf"/>
</dbReference>
<evidence type="ECO:0000259" key="13">
    <source>
        <dbReference type="SMART" id="SM00485"/>
    </source>
</evidence>
<dbReference type="Gene3D" id="3.40.50.1010">
    <property type="entry name" value="5'-nuclease"/>
    <property type="match status" value="1"/>
</dbReference>
<keyword evidence="15" id="KW-1185">Reference proteome</keyword>
<keyword evidence="7 11" id="KW-0269">Exonuclease</keyword>
<dbReference type="PROSITE" id="PS00841">
    <property type="entry name" value="XPG_1"/>
    <property type="match status" value="1"/>
</dbReference>
<evidence type="ECO:0000256" key="1">
    <source>
        <dbReference type="ARBA" id="ARBA00022705"/>
    </source>
</evidence>
<dbReference type="GO" id="GO:0005739">
    <property type="term" value="C:mitochondrion"/>
    <property type="evidence" value="ECO:0007669"/>
    <property type="project" value="UniProtKB-SubCell"/>
</dbReference>
<comment type="similarity">
    <text evidence="11">Belongs to the XPG/RAD2 endonuclease family. FEN1 subfamily.</text>
</comment>
<accession>A0A4Y7IIZ5</accession>
<evidence type="ECO:0000256" key="3">
    <source>
        <dbReference type="ARBA" id="ARBA00022723"/>
    </source>
</evidence>
<evidence type="ECO:0000256" key="8">
    <source>
        <dbReference type="ARBA" id="ARBA00022842"/>
    </source>
</evidence>
<evidence type="ECO:0000256" key="6">
    <source>
        <dbReference type="ARBA" id="ARBA00022801"/>
    </source>
</evidence>
<evidence type="ECO:0000313" key="14">
    <source>
        <dbReference type="EMBL" id="RZC48843.1"/>
    </source>
</evidence>
<dbReference type="SMART" id="SM00485">
    <property type="entry name" value="XPGN"/>
    <property type="match status" value="1"/>
</dbReference>
<dbReference type="PANTHER" id="PTHR11081:SF9">
    <property type="entry name" value="FLAP ENDONUCLEASE 1"/>
    <property type="match status" value="1"/>
</dbReference>
<evidence type="ECO:0000256" key="7">
    <source>
        <dbReference type="ARBA" id="ARBA00022839"/>
    </source>
</evidence>
<dbReference type="CDD" id="cd09867">
    <property type="entry name" value="PIN_FEN1"/>
    <property type="match status" value="1"/>
</dbReference>
<keyword evidence="9 11" id="KW-0234">DNA repair</keyword>
<dbReference type="GO" id="GO:0008409">
    <property type="term" value="F:5'-3' exonuclease activity"/>
    <property type="evidence" value="ECO:0007669"/>
    <property type="project" value="UniProtKB-UniRule"/>
</dbReference>
<feature type="domain" description="XPG-I" evidence="12">
    <location>
        <begin position="147"/>
        <end position="218"/>
    </location>
</feature>
<dbReference type="GO" id="GO:0005654">
    <property type="term" value="C:nucleoplasm"/>
    <property type="evidence" value="ECO:0007669"/>
    <property type="project" value="UniProtKB-SubCell"/>
</dbReference>
<dbReference type="GO" id="GO:0017108">
    <property type="term" value="F:5'-flap endonuclease activity"/>
    <property type="evidence" value="ECO:0007669"/>
    <property type="project" value="UniProtKB-UniRule"/>
</dbReference>
<comment type="function">
    <text evidence="10 11">Structure-specific nuclease with 5'-flap endonuclease and 5'-3' exonuclease activities involved in DNA replication and repair. During DNA replication, cleaves the 5'-overhanging flap structure that is generated by displacement synthesis when DNA polymerase encounters the 5'-end of a downstream Okazaki fragment. It enters the flap from the 5'-end and then tracks to cleave the flap base, leaving a nick for ligation. Also involved in the long patch base excision repair (LP-BER) pathway, by cleaving within the apurinic/apyrimidinic (AP) site-terminated flap. Acts as a genome stabilization factor that prevents flaps from equilibrating into structures that lead to duplications and deletions. Also possesses 5'-3' exonuclease activity on nicked or gapped double-stranded DNA, and exhibits RNase H activity. Also involved in replication and repair of rDNA and in repairing mitochondrial DNA.</text>
</comment>
<dbReference type="SUPFAM" id="SSF47807">
    <property type="entry name" value="5' to 3' exonuclease, C-terminal subdomain"/>
    <property type="match status" value="1"/>
</dbReference>
<keyword evidence="2 11" id="KW-0540">Nuclease</keyword>
<dbReference type="Proteomes" id="UP000316621">
    <property type="component" value="Chromosome 2"/>
</dbReference>
<dbReference type="FunFam" id="3.40.50.1010:FF:000016">
    <property type="entry name" value="Flap endonuclease 1"/>
    <property type="match status" value="1"/>
</dbReference>
<dbReference type="SMART" id="SM00484">
    <property type="entry name" value="XPGI"/>
    <property type="match status" value="1"/>
</dbReference>
<keyword evidence="11" id="KW-0539">Nucleus</keyword>
<evidence type="ECO:0000256" key="11">
    <source>
        <dbReference type="HAMAP-Rule" id="MF_03140"/>
    </source>
</evidence>
<dbReference type="Pfam" id="PF00867">
    <property type="entry name" value="XPG_I"/>
    <property type="match status" value="1"/>
</dbReference>
<gene>
    <name evidence="14" type="ORF">C5167_017270</name>
</gene>
<keyword evidence="6 11" id="KW-0378">Hydrolase</keyword>
<keyword evidence="8 11" id="KW-0460">Magnesium</keyword>
<evidence type="ECO:0000256" key="2">
    <source>
        <dbReference type="ARBA" id="ARBA00022722"/>
    </source>
</evidence>
<dbReference type="EMBL" id="CM010716">
    <property type="protein sequence ID" value="RZC48843.1"/>
    <property type="molecule type" value="Genomic_DNA"/>
</dbReference>
<evidence type="ECO:0000256" key="4">
    <source>
        <dbReference type="ARBA" id="ARBA00022759"/>
    </source>
</evidence>
<organism evidence="14 15">
    <name type="scientific">Papaver somniferum</name>
    <name type="common">Opium poppy</name>
    <dbReference type="NCBI Taxonomy" id="3469"/>
    <lineage>
        <taxon>Eukaryota</taxon>
        <taxon>Viridiplantae</taxon>
        <taxon>Streptophyta</taxon>
        <taxon>Embryophyta</taxon>
        <taxon>Tracheophyta</taxon>
        <taxon>Spermatophyta</taxon>
        <taxon>Magnoliopsida</taxon>
        <taxon>Ranunculales</taxon>
        <taxon>Papaveraceae</taxon>
        <taxon>Papaveroideae</taxon>
        <taxon>Papaver</taxon>
    </lineage>
</organism>
<dbReference type="InterPro" id="IPR006085">
    <property type="entry name" value="XPG_DNA_repair_N"/>
</dbReference>
<dbReference type="OMA" id="MECILEN"/>
<evidence type="ECO:0000256" key="10">
    <source>
        <dbReference type="ARBA" id="ARBA00029382"/>
    </source>
</evidence>
<dbReference type="STRING" id="3469.A0A4Y7IIZ5"/>
<sequence length="346" mass="38853">MGIKSLTKLLTENAPKCMQKGNLRSYVGRPIAIDASCSIYQFLTVVGRNGTEVLTNQAGEPTSHLYGLFYRTVGLLDAGLKPVYVFDGKPPDLKRQEMAKRFLKREDAGKGLAAAIEIGDKEVIQKFSKRTVMVTKQHNDDCKKLLGLMGIPLVQASSEAEPECAALCKSGKVYAVSSEDMDTLTFGAPRFLRHLMGPSSKVPVVEFHLEKIQVLIHYGKSYNLKILFQGIGAQTALKLIRQHGSMECILENINRERYQVPENWPYHEVHHLFKEPLVSVDDQKPDFTWTGPDAKGLIKFLVEENGFSDHRVTKAIQKIEAAQKKSLTKQVVSTSVLKRLDNYFEW</sequence>
<keyword evidence="1 11" id="KW-0235">DNA replication</keyword>
<dbReference type="Gene3D" id="1.10.150.20">
    <property type="entry name" value="5' to 3' exonuclease, C-terminal subdomain"/>
    <property type="match status" value="1"/>
</dbReference>
<dbReference type="GO" id="GO:0000287">
    <property type="term" value="F:magnesium ion binding"/>
    <property type="evidence" value="ECO:0007669"/>
    <property type="project" value="UniProtKB-UniRule"/>
</dbReference>